<organism evidence="2 3">
    <name type="scientific">Trifolium subterraneum</name>
    <name type="common">Subterranean clover</name>
    <dbReference type="NCBI Taxonomy" id="3900"/>
    <lineage>
        <taxon>Eukaryota</taxon>
        <taxon>Viridiplantae</taxon>
        <taxon>Streptophyta</taxon>
        <taxon>Embryophyta</taxon>
        <taxon>Tracheophyta</taxon>
        <taxon>Spermatophyta</taxon>
        <taxon>Magnoliopsida</taxon>
        <taxon>eudicotyledons</taxon>
        <taxon>Gunneridae</taxon>
        <taxon>Pentapetalae</taxon>
        <taxon>rosids</taxon>
        <taxon>fabids</taxon>
        <taxon>Fabales</taxon>
        <taxon>Fabaceae</taxon>
        <taxon>Papilionoideae</taxon>
        <taxon>50 kb inversion clade</taxon>
        <taxon>NPAAA clade</taxon>
        <taxon>Hologalegina</taxon>
        <taxon>IRL clade</taxon>
        <taxon>Trifolieae</taxon>
        <taxon>Trifolium</taxon>
    </lineage>
</organism>
<dbReference type="GO" id="GO:0004523">
    <property type="term" value="F:RNA-DNA hybrid ribonuclease activity"/>
    <property type="evidence" value="ECO:0007669"/>
    <property type="project" value="InterPro"/>
</dbReference>
<gene>
    <name evidence="2" type="ORF">TSUD_116000</name>
</gene>
<name>A0A2Z6LZW3_TRISU</name>
<dbReference type="EMBL" id="DF973298">
    <property type="protein sequence ID" value="GAU24876.1"/>
    <property type="molecule type" value="Genomic_DNA"/>
</dbReference>
<dbReference type="SUPFAM" id="SSF53098">
    <property type="entry name" value="Ribonuclease H-like"/>
    <property type="match status" value="1"/>
</dbReference>
<evidence type="ECO:0000313" key="3">
    <source>
        <dbReference type="Proteomes" id="UP000242715"/>
    </source>
</evidence>
<evidence type="ECO:0000313" key="2">
    <source>
        <dbReference type="EMBL" id="GAU24876.1"/>
    </source>
</evidence>
<dbReference type="InterPro" id="IPR002156">
    <property type="entry name" value="RNaseH_domain"/>
</dbReference>
<dbReference type="PANTHER" id="PTHR47074">
    <property type="entry name" value="BNAC02G40300D PROTEIN"/>
    <property type="match status" value="1"/>
</dbReference>
<dbReference type="OrthoDB" id="1504458at2759"/>
<dbReference type="InterPro" id="IPR044730">
    <property type="entry name" value="RNase_H-like_dom_plant"/>
</dbReference>
<dbReference type="AlphaFoldDB" id="A0A2Z6LZW3"/>
<proteinExistence type="predicted"/>
<feature type="domain" description="RNase H type-1" evidence="1">
    <location>
        <begin position="51"/>
        <end position="167"/>
    </location>
</feature>
<keyword evidence="3" id="KW-1185">Reference proteome</keyword>
<dbReference type="CDD" id="cd06222">
    <property type="entry name" value="RNase_H_like"/>
    <property type="match status" value="1"/>
</dbReference>
<accession>A0A2Z6LZW3</accession>
<dbReference type="Gene3D" id="3.30.420.10">
    <property type="entry name" value="Ribonuclease H-like superfamily/Ribonuclease H"/>
    <property type="match status" value="1"/>
</dbReference>
<dbReference type="PANTHER" id="PTHR47074:SF48">
    <property type="entry name" value="POLYNUCLEOTIDYL TRANSFERASE, RIBONUCLEASE H-LIKE SUPERFAMILY PROTEIN"/>
    <property type="match status" value="1"/>
</dbReference>
<dbReference type="InterPro" id="IPR052929">
    <property type="entry name" value="RNase_H-like_EbsB-rel"/>
</dbReference>
<protein>
    <recommendedName>
        <fullName evidence="1">RNase H type-1 domain-containing protein</fullName>
    </recommendedName>
</protein>
<sequence length="186" mass="21126">MDVTLQAKTSISEYQLQLNQSSANKTRVTQMCRNNDENWTPPPKDTLKLNVDAHFLSDGHWGLGWILRTELGSCVGAATRVVRGITTATEAEAQGLWEAIDWLDQASDPAVIIETDNQEVVNTIHNRRYPRSYWGGCAQRIGERLEATPRLSLRWIRRTGNQVACQLDRWAAIEPNRSWAEFVPHK</sequence>
<reference evidence="3" key="1">
    <citation type="journal article" date="2017" name="Front. Plant Sci.">
        <title>Climate Clever Clovers: New Paradigm to Reduce the Environmental Footprint of Ruminants by Breeding Low Methanogenic Forages Utilizing Haplotype Variation.</title>
        <authorList>
            <person name="Kaur P."/>
            <person name="Appels R."/>
            <person name="Bayer P.E."/>
            <person name="Keeble-Gagnere G."/>
            <person name="Wang J."/>
            <person name="Hirakawa H."/>
            <person name="Shirasawa K."/>
            <person name="Vercoe P."/>
            <person name="Stefanova K."/>
            <person name="Durmic Z."/>
            <person name="Nichols P."/>
            <person name="Revell C."/>
            <person name="Isobe S.N."/>
            <person name="Edwards D."/>
            <person name="Erskine W."/>
        </authorList>
    </citation>
    <scope>NUCLEOTIDE SEQUENCE [LARGE SCALE GENOMIC DNA]</scope>
    <source>
        <strain evidence="3">cv. Daliak</strain>
    </source>
</reference>
<dbReference type="Pfam" id="PF13456">
    <property type="entry name" value="RVT_3"/>
    <property type="match status" value="1"/>
</dbReference>
<dbReference type="InterPro" id="IPR036397">
    <property type="entry name" value="RNaseH_sf"/>
</dbReference>
<dbReference type="GO" id="GO:0003676">
    <property type="term" value="F:nucleic acid binding"/>
    <property type="evidence" value="ECO:0007669"/>
    <property type="project" value="InterPro"/>
</dbReference>
<dbReference type="Proteomes" id="UP000242715">
    <property type="component" value="Unassembled WGS sequence"/>
</dbReference>
<evidence type="ECO:0000259" key="1">
    <source>
        <dbReference type="Pfam" id="PF13456"/>
    </source>
</evidence>
<dbReference type="InterPro" id="IPR012337">
    <property type="entry name" value="RNaseH-like_sf"/>
</dbReference>